<feature type="domain" description="Peptidoglycan binding-like" evidence="1">
    <location>
        <begin position="88"/>
        <end position="140"/>
    </location>
</feature>
<dbReference type="SUPFAM" id="SSF47090">
    <property type="entry name" value="PGBD-like"/>
    <property type="match status" value="2"/>
</dbReference>
<comment type="caution">
    <text evidence="2">The sequence shown here is derived from an EMBL/GenBank/DDBJ whole genome shotgun (WGS) entry which is preliminary data.</text>
</comment>
<organism evidence="2 3">
    <name type="scientific">Archangium gephyra</name>
    <dbReference type="NCBI Taxonomy" id="48"/>
    <lineage>
        <taxon>Bacteria</taxon>
        <taxon>Pseudomonadati</taxon>
        <taxon>Myxococcota</taxon>
        <taxon>Myxococcia</taxon>
        <taxon>Myxococcales</taxon>
        <taxon>Cystobacterineae</taxon>
        <taxon>Archangiaceae</taxon>
        <taxon>Archangium</taxon>
    </lineage>
</organism>
<evidence type="ECO:0000313" key="2">
    <source>
        <dbReference type="EMBL" id="PZR18515.1"/>
    </source>
</evidence>
<reference evidence="2 3" key="1">
    <citation type="submission" date="2017-08" db="EMBL/GenBank/DDBJ databases">
        <title>Infants hospitalized years apart are colonized by the same room-sourced microbial strains.</title>
        <authorList>
            <person name="Brooks B."/>
            <person name="Olm M.R."/>
            <person name="Firek B.A."/>
            <person name="Baker R."/>
            <person name="Thomas B.C."/>
            <person name="Morowitz M.J."/>
            <person name="Banfield J.F."/>
        </authorList>
    </citation>
    <scope>NUCLEOTIDE SEQUENCE [LARGE SCALE GENOMIC DNA]</scope>
    <source>
        <strain evidence="2">S2_003_000_R2_14</strain>
    </source>
</reference>
<evidence type="ECO:0000259" key="1">
    <source>
        <dbReference type="Pfam" id="PF01471"/>
    </source>
</evidence>
<sequence>MGDKRPMTSTLNVGARSSAVTQLQQQLAKLGHYKAKVDGDYGPVTKKAVASFEKKAGLKADGVADGKTRDALAKAAKPSVPSLKVGSSGPKVKALQQHLKTLGFYKSTVDGSYGPVTKAAVQAFEKKHGWTPDGIAGSRVQETAEKEAKAKPKPSWQTVKAPPSDYRVVSFRGVKVNVRTRVMVERAESYMKAMGLSSKLSITQGSFSNGVSASAGTHDGGGALDISIRGYSAANADKIVKAMRMAGFAAWRRGVNDTFSPHIHAIAIGDKRATQVAKNQVTEYFRGGDGLVGSKRDIHLTATGHNIGRPVPNWAK</sequence>
<dbReference type="InterPro" id="IPR036366">
    <property type="entry name" value="PGBDSf"/>
</dbReference>
<accession>A0A2W5U4F0</accession>
<dbReference type="Proteomes" id="UP000249061">
    <property type="component" value="Unassembled WGS sequence"/>
</dbReference>
<protein>
    <recommendedName>
        <fullName evidence="1">Peptidoglycan binding-like domain-containing protein</fullName>
    </recommendedName>
</protein>
<dbReference type="AlphaFoldDB" id="A0A2W5U4F0"/>
<feature type="domain" description="Peptidoglycan binding-like" evidence="1">
    <location>
        <begin position="17"/>
        <end position="72"/>
    </location>
</feature>
<dbReference type="EMBL" id="QFQP01000001">
    <property type="protein sequence ID" value="PZR18515.1"/>
    <property type="molecule type" value="Genomic_DNA"/>
</dbReference>
<dbReference type="Gene3D" id="1.10.101.10">
    <property type="entry name" value="PGBD-like superfamily/PGBD"/>
    <property type="match status" value="2"/>
</dbReference>
<evidence type="ECO:0000313" key="3">
    <source>
        <dbReference type="Proteomes" id="UP000249061"/>
    </source>
</evidence>
<gene>
    <name evidence="2" type="ORF">DI536_01150</name>
</gene>
<dbReference type="InterPro" id="IPR036365">
    <property type="entry name" value="PGBD-like_sf"/>
</dbReference>
<proteinExistence type="predicted"/>
<dbReference type="InterPro" id="IPR002477">
    <property type="entry name" value="Peptidoglycan-bd-like"/>
</dbReference>
<dbReference type="Pfam" id="PF01471">
    <property type="entry name" value="PG_binding_1"/>
    <property type="match status" value="2"/>
</dbReference>
<name>A0A2W5U4F0_9BACT</name>